<reference evidence="2" key="1">
    <citation type="journal article" date="2015" name="PLoS Genet.">
        <title>The dynamic genome and transcriptome of the human fungal pathogen Blastomyces and close relative Emmonsia.</title>
        <authorList>
            <person name="Munoz J.F."/>
            <person name="Gauthier G.M."/>
            <person name="Desjardins C.A."/>
            <person name="Gallo J.E."/>
            <person name="Holder J."/>
            <person name="Sullivan T.D."/>
            <person name="Marty A.J."/>
            <person name="Carmen J.C."/>
            <person name="Chen Z."/>
            <person name="Ding L."/>
            <person name="Gujja S."/>
            <person name="Magrini V."/>
            <person name="Misas E."/>
            <person name="Mitreva M."/>
            <person name="Priest M."/>
            <person name="Saif S."/>
            <person name="Whiston E.A."/>
            <person name="Young S."/>
            <person name="Zeng Q."/>
            <person name="Goldman W.E."/>
            <person name="Mardis E.R."/>
            <person name="Taylor J.W."/>
            <person name="McEwen J.G."/>
            <person name="Clay O.K."/>
            <person name="Klein B.S."/>
            <person name="Cuomo C.A."/>
        </authorList>
    </citation>
    <scope>NUCLEOTIDE SEQUENCE [LARGE SCALE GENOMIC DNA]</scope>
    <source>
        <strain evidence="2">UAMH 3008</strain>
    </source>
</reference>
<dbReference type="OrthoDB" id="5422293at2759"/>
<dbReference type="AlphaFoldDB" id="A0A0G2IA44"/>
<gene>
    <name evidence="1" type="ORF">EMCG_07189</name>
</gene>
<organism evidence="1 2">
    <name type="scientific">[Emmonsia] crescens</name>
    <dbReference type="NCBI Taxonomy" id="73230"/>
    <lineage>
        <taxon>Eukaryota</taxon>
        <taxon>Fungi</taxon>
        <taxon>Dikarya</taxon>
        <taxon>Ascomycota</taxon>
        <taxon>Pezizomycotina</taxon>
        <taxon>Eurotiomycetes</taxon>
        <taxon>Eurotiomycetidae</taxon>
        <taxon>Onygenales</taxon>
        <taxon>Ajellomycetaceae</taxon>
        <taxon>Emergomyces</taxon>
    </lineage>
</organism>
<name>A0A0G2IA44_9EURO</name>
<sequence length="257" mass="30424">MPPTMKRPHARIGWWRWKWLMLKHMRSPLRLRGSIVRLRHRNKHPYLALLRLCLPTISLSWSFPIPEPLPPMRLVDDPQLCWTRRCEGDLKNLQAIPIWCSRDTPLRSLYRLYEAIMAGDDMYAVIQYELEYFWYQSGRSWELHRIPDPRDSNPIRYAIIACIVEAMPASFNFKLSIGMRRDENNVDPTESGYAPYESVAGPLWTKHVPPVDKQYLRDVMPERMLDSQGRLVLHEEADSEIFNKRNLVASEGMFYRI</sequence>
<dbReference type="EMBL" id="LCZI01000331">
    <property type="protein sequence ID" value="KKZ67130.1"/>
    <property type="molecule type" value="Genomic_DNA"/>
</dbReference>
<evidence type="ECO:0000313" key="2">
    <source>
        <dbReference type="Proteomes" id="UP000034164"/>
    </source>
</evidence>
<accession>A0A0G2IA44</accession>
<protein>
    <submittedName>
        <fullName evidence="1">Uncharacterized protein</fullName>
    </submittedName>
</protein>
<evidence type="ECO:0000313" key="1">
    <source>
        <dbReference type="EMBL" id="KKZ67130.1"/>
    </source>
</evidence>
<dbReference type="VEuPathDB" id="FungiDB:EMCG_07189"/>
<comment type="caution">
    <text evidence="1">The sequence shown here is derived from an EMBL/GenBank/DDBJ whole genome shotgun (WGS) entry which is preliminary data.</text>
</comment>
<proteinExistence type="predicted"/>
<dbReference type="Proteomes" id="UP000034164">
    <property type="component" value="Unassembled WGS sequence"/>
</dbReference>